<proteinExistence type="predicted"/>
<evidence type="ECO:0000313" key="2">
    <source>
        <dbReference type="Proteomes" id="UP000288429"/>
    </source>
</evidence>
<reference evidence="1 2" key="1">
    <citation type="submission" date="2017-06" db="EMBL/GenBank/DDBJ databases">
        <title>Cmopartive genomic analysis of Ambrosia Fusariam Clade fungi.</title>
        <authorList>
            <person name="Stajich J.E."/>
            <person name="Carrillo J."/>
            <person name="Kijimoto T."/>
            <person name="Eskalen A."/>
            <person name="O'Donnell K."/>
            <person name="Kasson M."/>
        </authorList>
    </citation>
    <scope>NUCLEOTIDE SEQUENCE [LARGE SCALE GENOMIC DNA]</scope>
    <source>
        <strain evidence="1 2">NRRL 20438</strain>
    </source>
</reference>
<sequence length="230" mass="26831">MIWEWAFYPALESRIYNPGALLKGVEPYYPDYQHGMPQSLRVCKEARNVAYRKREWVRIWQDGDQKPIHALVDPERDALYYDSNRDIGSGFEEIEHVFATIIINPRRDIFSVILLRKWSTMFALSPRLKKIQVVCLAYDWEIPRSSVGTANDFLIFDLDEKTDMERLLELRSLRPDSKISYHVDPCSETSDTSASEMFDHSDTKISWEAVDEDIRRLQTSSLPLHVVNGT</sequence>
<keyword evidence="2" id="KW-1185">Reference proteome</keyword>
<organism evidence="1 2">
    <name type="scientific">Fusarium ambrosium</name>
    <dbReference type="NCBI Taxonomy" id="131363"/>
    <lineage>
        <taxon>Eukaryota</taxon>
        <taxon>Fungi</taxon>
        <taxon>Dikarya</taxon>
        <taxon>Ascomycota</taxon>
        <taxon>Pezizomycotina</taxon>
        <taxon>Sordariomycetes</taxon>
        <taxon>Hypocreomycetidae</taxon>
        <taxon>Hypocreales</taxon>
        <taxon>Nectriaceae</taxon>
        <taxon>Fusarium</taxon>
        <taxon>Fusarium solani species complex</taxon>
    </lineage>
</organism>
<gene>
    <name evidence="1" type="ORF">CDV31_017328</name>
</gene>
<name>A0A428RIS3_9HYPO</name>
<comment type="caution">
    <text evidence="1">The sequence shown here is derived from an EMBL/GenBank/DDBJ whole genome shotgun (WGS) entry which is preliminary data.</text>
</comment>
<evidence type="ECO:0000313" key="1">
    <source>
        <dbReference type="EMBL" id="RSL77410.1"/>
    </source>
</evidence>
<dbReference type="AlphaFoldDB" id="A0A428RIS3"/>
<accession>A0A428RIS3</accession>
<dbReference type="EMBL" id="NIZV01001109">
    <property type="protein sequence ID" value="RSL77410.1"/>
    <property type="molecule type" value="Genomic_DNA"/>
</dbReference>
<feature type="non-terminal residue" evidence="1">
    <location>
        <position position="230"/>
    </location>
</feature>
<dbReference type="Proteomes" id="UP000288429">
    <property type="component" value="Unassembled WGS sequence"/>
</dbReference>
<protein>
    <submittedName>
        <fullName evidence="1">Uncharacterized protein</fullName>
    </submittedName>
</protein>